<dbReference type="InterPro" id="IPR027417">
    <property type="entry name" value="P-loop_NTPase"/>
</dbReference>
<dbReference type="HAMAP" id="MF_00185">
    <property type="entry name" value="IPP_trans"/>
    <property type="match status" value="1"/>
</dbReference>
<evidence type="ECO:0000256" key="1">
    <source>
        <dbReference type="ARBA" id="ARBA00001946"/>
    </source>
</evidence>
<keyword evidence="8 10" id="KW-0460">Magnesium</keyword>
<feature type="binding site" evidence="10">
    <location>
        <begin position="17"/>
        <end position="24"/>
    </location>
    <ligand>
        <name>ATP</name>
        <dbReference type="ChEBI" id="CHEBI:30616"/>
    </ligand>
</feature>
<evidence type="ECO:0000256" key="12">
    <source>
        <dbReference type="RuleBase" id="RU003784"/>
    </source>
</evidence>
<dbReference type="GO" id="GO:0005524">
    <property type="term" value="F:ATP binding"/>
    <property type="evidence" value="ECO:0007669"/>
    <property type="project" value="UniProtKB-UniRule"/>
</dbReference>
<dbReference type="InterPro" id="IPR018022">
    <property type="entry name" value="IPT"/>
</dbReference>
<evidence type="ECO:0000256" key="9">
    <source>
        <dbReference type="ARBA" id="ARBA00049563"/>
    </source>
</evidence>
<dbReference type="Gene3D" id="1.10.20.140">
    <property type="match status" value="1"/>
</dbReference>
<gene>
    <name evidence="10 14" type="primary">miaA</name>
    <name evidence="14" type="ORF">F3168_11805</name>
</gene>
<proteinExistence type="inferred from homology"/>
<sequence length="309" mass="32392">MRSGVVTERPMVAVIAGPTASGKSAMAIMIAEAIMGTIINADASQLYADLHIVSARPAVDDEARVPHRLYGVLDGDDIANAARWAAMARTAIAETLAAGRVPLLVGGTGLYLTTLIDGIAPVPDIDPDVRARVRALSTPDAATALAQEDPPLAARLMAGDQQRLMRGLEVVRSTGRSLLAWQAERQGGIAADHDIRALVVDVPREALRARVEPRLRAMLASGAVAEVSALLARGLDPDRPVLRALGVAEFGAVAAGTLTAEAAIASAATATRRYQKRQLTWARSQAASWIRVADTDSAMAALARRDPPA</sequence>
<evidence type="ECO:0000256" key="6">
    <source>
        <dbReference type="ARBA" id="ARBA00022741"/>
    </source>
</evidence>
<evidence type="ECO:0000313" key="15">
    <source>
        <dbReference type="Proteomes" id="UP000481327"/>
    </source>
</evidence>
<dbReference type="EC" id="2.5.1.75" evidence="10"/>
<comment type="catalytic activity">
    <reaction evidence="9 10 11">
        <text>adenosine(37) in tRNA + dimethylallyl diphosphate = N(6)-dimethylallyladenosine(37) in tRNA + diphosphate</text>
        <dbReference type="Rhea" id="RHEA:26482"/>
        <dbReference type="Rhea" id="RHEA-COMP:10162"/>
        <dbReference type="Rhea" id="RHEA-COMP:10375"/>
        <dbReference type="ChEBI" id="CHEBI:33019"/>
        <dbReference type="ChEBI" id="CHEBI:57623"/>
        <dbReference type="ChEBI" id="CHEBI:74411"/>
        <dbReference type="ChEBI" id="CHEBI:74415"/>
        <dbReference type="EC" id="2.5.1.75"/>
    </reaction>
</comment>
<dbReference type="GO" id="GO:0052381">
    <property type="term" value="F:tRNA dimethylallyltransferase activity"/>
    <property type="evidence" value="ECO:0007669"/>
    <property type="project" value="UniProtKB-UniRule"/>
</dbReference>
<keyword evidence="6 10" id="KW-0547">Nucleotide-binding</keyword>
<evidence type="ECO:0000256" key="13">
    <source>
        <dbReference type="RuleBase" id="RU003785"/>
    </source>
</evidence>
<dbReference type="PANTHER" id="PTHR11088:SF60">
    <property type="entry name" value="TRNA DIMETHYLALLYLTRANSFERASE"/>
    <property type="match status" value="1"/>
</dbReference>
<feature type="region of interest" description="Interaction with substrate tRNA" evidence="10">
    <location>
        <begin position="162"/>
        <end position="166"/>
    </location>
</feature>
<dbReference type="PANTHER" id="PTHR11088">
    <property type="entry name" value="TRNA DIMETHYLALLYLTRANSFERASE"/>
    <property type="match status" value="1"/>
</dbReference>
<accession>A0A7C9KXZ8</accession>
<dbReference type="Pfam" id="PF01715">
    <property type="entry name" value="IPPT"/>
    <property type="match status" value="1"/>
</dbReference>
<keyword evidence="7 10" id="KW-0067">ATP-binding</keyword>
<organism evidence="14 15">
    <name type="scientific">Sandarakinorhabdus fusca</name>
    <dbReference type="NCBI Taxonomy" id="1439888"/>
    <lineage>
        <taxon>Bacteria</taxon>
        <taxon>Pseudomonadati</taxon>
        <taxon>Pseudomonadota</taxon>
        <taxon>Alphaproteobacteria</taxon>
        <taxon>Sphingomonadales</taxon>
        <taxon>Sphingosinicellaceae</taxon>
        <taxon>Sandarakinorhabdus</taxon>
    </lineage>
</organism>
<reference evidence="14 15" key="1">
    <citation type="submission" date="2019-09" db="EMBL/GenBank/DDBJ databases">
        <title>Polymorphobacter sp. isolated from a lake in China.</title>
        <authorList>
            <person name="Liu Z."/>
        </authorList>
    </citation>
    <scope>NUCLEOTIDE SEQUENCE [LARGE SCALE GENOMIC DNA]</scope>
    <source>
        <strain evidence="14 15">D40P</strain>
    </source>
</reference>
<evidence type="ECO:0000256" key="10">
    <source>
        <dbReference type="HAMAP-Rule" id="MF_00185"/>
    </source>
</evidence>
<evidence type="ECO:0000256" key="7">
    <source>
        <dbReference type="ARBA" id="ARBA00022840"/>
    </source>
</evidence>
<comment type="cofactor">
    <cofactor evidence="1 10">
        <name>Mg(2+)</name>
        <dbReference type="ChEBI" id="CHEBI:18420"/>
    </cofactor>
</comment>
<dbReference type="Proteomes" id="UP000481327">
    <property type="component" value="Unassembled WGS sequence"/>
</dbReference>
<dbReference type="NCBIfam" id="TIGR00174">
    <property type="entry name" value="miaA"/>
    <property type="match status" value="1"/>
</dbReference>
<evidence type="ECO:0000256" key="11">
    <source>
        <dbReference type="RuleBase" id="RU003783"/>
    </source>
</evidence>
<feature type="binding site" evidence="10">
    <location>
        <begin position="19"/>
        <end position="24"/>
    </location>
    <ligand>
        <name>substrate</name>
    </ligand>
</feature>
<evidence type="ECO:0000256" key="5">
    <source>
        <dbReference type="ARBA" id="ARBA00022694"/>
    </source>
</evidence>
<name>A0A7C9KXZ8_9SPHN</name>
<keyword evidence="15" id="KW-1185">Reference proteome</keyword>
<feature type="site" description="Interaction with substrate tRNA" evidence="10">
    <location>
        <position position="108"/>
    </location>
</feature>
<feature type="site" description="Interaction with substrate tRNA" evidence="10">
    <location>
        <position position="130"/>
    </location>
</feature>
<comment type="function">
    <text evidence="2 10 12">Catalyzes the transfer of a dimethylallyl group onto the adenine at position 37 in tRNAs that read codons beginning with uridine, leading to the formation of N6-(dimethylallyl)adenosine (i(6)A).</text>
</comment>
<dbReference type="AlphaFoldDB" id="A0A7C9KXZ8"/>
<comment type="subunit">
    <text evidence="10">Monomer.</text>
</comment>
<keyword evidence="4 10" id="KW-0808">Transferase</keyword>
<dbReference type="SUPFAM" id="SSF52540">
    <property type="entry name" value="P-loop containing nucleoside triphosphate hydrolases"/>
    <property type="match status" value="1"/>
</dbReference>
<evidence type="ECO:0000256" key="8">
    <source>
        <dbReference type="ARBA" id="ARBA00022842"/>
    </source>
</evidence>
<evidence type="ECO:0000313" key="14">
    <source>
        <dbReference type="EMBL" id="MQT17942.1"/>
    </source>
</evidence>
<protein>
    <recommendedName>
        <fullName evidence="10">tRNA dimethylallyltransferase</fullName>
        <ecNumber evidence="10">2.5.1.75</ecNumber>
    </recommendedName>
    <alternativeName>
        <fullName evidence="10">Dimethylallyl diphosphate:tRNA dimethylallyltransferase</fullName>
        <shortName evidence="10">DMAPP:tRNA dimethylallyltransferase</shortName>
        <shortName evidence="10">DMATase</shortName>
    </alternativeName>
    <alternativeName>
        <fullName evidence="10">Isopentenyl-diphosphate:tRNA isopentenyltransferase</fullName>
        <shortName evidence="10">IPP transferase</shortName>
        <shortName evidence="10">IPPT</shortName>
        <shortName evidence="10">IPTase</shortName>
    </alternativeName>
</protein>
<keyword evidence="5 10" id="KW-0819">tRNA processing</keyword>
<dbReference type="OrthoDB" id="9776390at2"/>
<comment type="similarity">
    <text evidence="3 10 13">Belongs to the IPP transferase family.</text>
</comment>
<comment type="caution">
    <text evidence="10">Lacks conserved residue(s) required for the propagation of feature annotation.</text>
</comment>
<evidence type="ECO:0000256" key="4">
    <source>
        <dbReference type="ARBA" id="ARBA00022679"/>
    </source>
</evidence>
<comment type="caution">
    <text evidence="14">The sequence shown here is derived from an EMBL/GenBank/DDBJ whole genome shotgun (WGS) entry which is preliminary data.</text>
</comment>
<evidence type="ECO:0000256" key="3">
    <source>
        <dbReference type="ARBA" id="ARBA00005842"/>
    </source>
</evidence>
<dbReference type="EMBL" id="WIOL01000004">
    <property type="protein sequence ID" value="MQT17942.1"/>
    <property type="molecule type" value="Genomic_DNA"/>
</dbReference>
<dbReference type="Gene3D" id="3.40.50.300">
    <property type="entry name" value="P-loop containing nucleotide triphosphate hydrolases"/>
    <property type="match status" value="1"/>
</dbReference>
<dbReference type="InterPro" id="IPR039657">
    <property type="entry name" value="Dimethylallyltransferase"/>
</dbReference>
<dbReference type="GO" id="GO:0006400">
    <property type="term" value="P:tRNA modification"/>
    <property type="evidence" value="ECO:0007669"/>
    <property type="project" value="TreeGrafter"/>
</dbReference>
<evidence type="ECO:0000256" key="2">
    <source>
        <dbReference type="ARBA" id="ARBA00003213"/>
    </source>
</evidence>